<reference evidence="2" key="1">
    <citation type="submission" date="2022-10" db="EMBL/GenBank/DDBJ databases">
        <title>The WGS of Solirubrobacter phytolaccae KCTC 29190.</title>
        <authorList>
            <person name="Jiang Z."/>
        </authorList>
    </citation>
    <scope>NUCLEOTIDE SEQUENCE</scope>
    <source>
        <strain evidence="2">KCTC 29190</strain>
    </source>
</reference>
<keyword evidence="1" id="KW-0812">Transmembrane</keyword>
<evidence type="ECO:0000313" key="2">
    <source>
        <dbReference type="EMBL" id="MDA0183448.1"/>
    </source>
</evidence>
<dbReference type="AlphaFoldDB" id="A0A9X3NBM2"/>
<organism evidence="2 3">
    <name type="scientific">Solirubrobacter phytolaccae</name>
    <dbReference type="NCBI Taxonomy" id="1404360"/>
    <lineage>
        <taxon>Bacteria</taxon>
        <taxon>Bacillati</taxon>
        <taxon>Actinomycetota</taxon>
        <taxon>Thermoleophilia</taxon>
        <taxon>Solirubrobacterales</taxon>
        <taxon>Solirubrobacteraceae</taxon>
        <taxon>Solirubrobacter</taxon>
    </lineage>
</organism>
<evidence type="ECO:0000256" key="1">
    <source>
        <dbReference type="SAM" id="Phobius"/>
    </source>
</evidence>
<keyword evidence="1" id="KW-0472">Membrane</keyword>
<feature type="transmembrane region" description="Helical" evidence="1">
    <location>
        <begin position="27"/>
        <end position="45"/>
    </location>
</feature>
<gene>
    <name evidence="2" type="ORF">OJ997_24275</name>
</gene>
<dbReference type="RefSeq" id="WP_270027837.1">
    <property type="nucleotide sequence ID" value="NZ_JAPDDP010000054.1"/>
</dbReference>
<proteinExistence type="predicted"/>
<dbReference type="Proteomes" id="UP001147653">
    <property type="component" value="Unassembled WGS sequence"/>
</dbReference>
<name>A0A9X3NBM2_9ACTN</name>
<dbReference type="EMBL" id="JAPDDP010000054">
    <property type="protein sequence ID" value="MDA0183448.1"/>
    <property type="molecule type" value="Genomic_DNA"/>
</dbReference>
<keyword evidence="1" id="KW-1133">Transmembrane helix</keyword>
<sequence length="362" mass="39616">MTDLPQLQTLLVDAAVKRRRHRRVRRAGVPVLVLAALVLALPWVLRDARLPDLETPAVTPGPALSVEDTFGGFRAPTERDPAALQLPDARVRTLGQPGTAYRDAYLRLRGPELCLVVVPDFFECGAASELAGGHKILAKIVGGRVYAAFPNRIQAIRRTWSGFEPAGFVVARNLVVFTAPPGAGELSWKAPDGTPVTRKLRDIRDPRLWYPRLTEPEDALDRLAGFAGARHLIADEDADVHAWLVPRKNAICLLVRVRRVENSGCRTPVEDVGSPLVVATPASPEPVVVAAFPSTLVPLEVRPGEVRDKIVDDGVLILDGESAMAIDYRYPRERGTRDVMLPYNIDGYVINGDEVRPGELKP</sequence>
<keyword evidence="3" id="KW-1185">Reference proteome</keyword>
<comment type="caution">
    <text evidence="2">The sequence shown here is derived from an EMBL/GenBank/DDBJ whole genome shotgun (WGS) entry which is preliminary data.</text>
</comment>
<protein>
    <submittedName>
        <fullName evidence="2">Uncharacterized protein</fullName>
    </submittedName>
</protein>
<evidence type="ECO:0000313" key="3">
    <source>
        <dbReference type="Proteomes" id="UP001147653"/>
    </source>
</evidence>
<accession>A0A9X3NBM2</accession>